<gene>
    <name evidence="2" type="ORF">SDC9_62953</name>
</gene>
<reference evidence="2" key="1">
    <citation type="submission" date="2019-08" db="EMBL/GenBank/DDBJ databases">
        <authorList>
            <person name="Kucharzyk K."/>
            <person name="Murdoch R.W."/>
            <person name="Higgins S."/>
            <person name="Loffler F."/>
        </authorList>
    </citation>
    <scope>NUCLEOTIDE SEQUENCE</scope>
</reference>
<proteinExistence type="predicted"/>
<comment type="caution">
    <text evidence="2">The sequence shown here is derived from an EMBL/GenBank/DDBJ whole genome shotgun (WGS) entry which is preliminary data.</text>
</comment>
<dbReference type="AlphaFoldDB" id="A0A644XK54"/>
<dbReference type="EMBL" id="VSSQ01002637">
    <property type="protein sequence ID" value="MPM16572.1"/>
    <property type="molecule type" value="Genomic_DNA"/>
</dbReference>
<evidence type="ECO:0000256" key="1">
    <source>
        <dbReference type="SAM" id="Coils"/>
    </source>
</evidence>
<sequence length="122" mass="14124">MNLVNEKAKHIKFGTGVIKSNENGIVRILFDEEEFGEKAFIYPAAFETFLKLINPILDESVQDELRQIIPEKERKIREAERLKEGVRKAKQVMEKERLKKKAALAKAAKIAKKEKMEKDINL</sequence>
<accession>A0A644XK54</accession>
<evidence type="ECO:0000313" key="2">
    <source>
        <dbReference type="EMBL" id="MPM16572.1"/>
    </source>
</evidence>
<organism evidence="2">
    <name type="scientific">bioreactor metagenome</name>
    <dbReference type="NCBI Taxonomy" id="1076179"/>
    <lineage>
        <taxon>unclassified sequences</taxon>
        <taxon>metagenomes</taxon>
        <taxon>ecological metagenomes</taxon>
    </lineage>
</organism>
<keyword evidence="1" id="KW-0175">Coiled coil</keyword>
<feature type="coiled-coil region" evidence="1">
    <location>
        <begin position="62"/>
        <end position="99"/>
    </location>
</feature>
<protein>
    <submittedName>
        <fullName evidence="2">Uncharacterized protein</fullName>
    </submittedName>
</protein>
<name>A0A644XK54_9ZZZZ</name>